<name>A0A1H0WH48_9PSEU</name>
<keyword evidence="2" id="KW-1185">Reference proteome</keyword>
<evidence type="ECO:0000313" key="1">
    <source>
        <dbReference type="EMBL" id="SDP90050.1"/>
    </source>
</evidence>
<dbReference type="RefSeq" id="WP_090103279.1">
    <property type="nucleotide sequence ID" value="NZ_FNIX01000019.1"/>
</dbReference>
<dbReference type="AlphaFoldDB" id="A0A1H0WH48"/>
<accession>A0A1H0WH48</accession>
<dbReference type="Proteomes" id="UP000199691">
    <property type="component" value="Unassembled WGS sequence"/>
</dbReference>
<reference evidence="2" key="1">
    <citation type="submission" date="2016-10" db="EMBL/GenBank/DDBJ databases">
        <authorList>
            <person name="Varghese N."/>
            <person name="Submissions S."/>
        </authorList>
    </citation>
    <scope>NUCLEOTIDE SEQUENCE [LARGE SCALE GENOMIC DNA]</scope>
    <source>
        <strain evidence="2">CGMCC 4.6609</strain>
    </source>
</reference>
<dbReference type="OrthoDB" id="4350312at2"/>
<sequence length="215" mass="23246">MTESASYDIAVSFTEEQRAVVDEVVEACRQRGLTVLESNDLPEAEVRFLVPFVSGEDEVKTNDEHVLPVLTGENATSSAHLRADEHLVDTLVARVEAAETAGRRRVPVADLVTALKQPEPEPEVAVQDNNPLRTLAEQFAAASPALAKRGLAGTMHLGDTTVAVRVERAEDAVYAVEVRNDGVNDDIVNFVVIGGSTDQFSTLWHRIEGMLTATA</sequence>
<protein>
    <submittedName>
        <fullName evidence="1">Uncharacterized protein</fullName>
    </submittedName>
</protein>
<organism evidence="1 2">
    <name type="scientific">Lentzea jiangxiensis</name>
    <dbReference type="NCBI Taxonomy" id="641025"/>
    <lineage>
        <taxon>Bacteria</taxon>
        <taxon>Bacillati</taxon>
        <taxon>Actinomycetota</taxon>
        <taxon>Actinomycetes</taxon>
        <taxon>Pseudonocardiales</taxon>
        <taxon>Pseudonocardiaceae</taxon>
        <taxon>Lentzea</taxon>
    </lineage>
</organism>
<dbReference type="EMBL" id="FNIX01000019">
    <property type="protein sequence ID" value="SDP90050.1"/>
    <property type="molecule type" value="Genomic_DNA"/>
</dbReference>
<gene>
    <name evidence="1" type="ORF">SAMN05421507_119103</name>
</gene>
<proteinExistence type="predicted"/>
<evidence type="ECO:0000313" key="2">
    <source>
        <dbReference type="Proteomes" id="UP000199691"/>
    </source>
</evidence>